<feature type="compositionally biased region" description="Basic and acidic residues" evidence="3">
    <location>
        <begin position="339"/>
        <end position="362"/>
    </location>
</feature>
<dbReference type="RefSeq" id="XP_002504506.1">
    <property type="nucleotide sequence ID" value="XM_002504460.1"/>
</dbReference>
<reference evidence="5 6" key="1">
    <citation type="journal article" date="2009" name="Science">
        <title>Green evolution and dynamic adaptations revealed by genomes of the marine picoeukaryotes Micromonas.</title>
        <authorList>
            <person name="Worden A.Z."/>
            <person name="Lee J.H."/>
            <person name="Mock T."/>
            <person name="Rouze P."/>
            <person name="Simmons M.P."/>
            <person name="Aerts A.L."/>
            <person name="Allen A.E."/>
            <person name="Cuvelier M.L."/>
            <person name="Derelle E."/>
            <person name="Everett M.V."/>
            <person name="Foulon E."/>
            <person name="Grimwood J."/>
            <person name="Gundlach H."/>
            <person name="Henrissat B."/>
            <person name="Napoli C."/>
            <person name="McDonald S.M."/>
            <person name="Parker M.S."/>
            <person name="Rombauts S."/>
            <person name="Salamov A."/>
            <person name="Von Dassow P."/>
            <person name="Badger J.H."/>
            <person name="Coutinho P.M."/>
            <person name="Demir E."/>
            <person name="Dubchak I."/>
            <person name="Gentemann C."/>
            <person name="Eikrem W."/>
            <person name="Gready J.E."/>
            <person name="John U."/>
            <person name="Lanier W."/>
            <person name="Lindquist E.A."/>
            <person name="Lucas S."/>
            <person name="Mayer K.F."/>
            <person name="Moreau H."/>
            <person name="Not F."/>
            <person name="Otillar R."/>
            <person name="Panaud O."/>
            <person name="Pangilinan J."/>
            <person name="Paulsen I."/>
            <person name="Piegu B."/>
            <person name="Poliakov A."/>
            <person name="Robbens S."/>
            <person name="Schmutz J."/>
            <person name="Toulza E."/>
            <person name="Wyss T."/>
            <person name="Zelensky A."/>
            <person name="Zhou K."/>
            <person name="Armbrust E.V."/>
            <person name="Bhattacharya D."/>
            <person name="Goodenough U.W."/>
            <person name="Van de Peer Y."/>
            <person name="Grigoriev I.V."/>
        </authorList>
    </citation>
    <scope>NUCLEOTIDE SEQUENCE [LARGE SCALE GENOMIC DNA]</scope>
    <source>
        <strain evidence="6">RCC299 / NOUM17</strain>
    </source>
</reference>
<dbReference type="InParanoid" id="C1EBQ8"/>
<feature type="compositionally biased region" description="Basic and acidic residues" evidence="3">
    <location>
        <begin position="179"/>
        <end position="195"/>
    </location>
</feature>
<dbReference type="OMA" id="QERIECP"/>
<gene>
    <name evidence="5" type="ORF">MICPUN_61156</name>
</gene>
<dbReference type="KEGG" id="mis:MICPUN_61156"/>
<feature type="region of interest" description="Disordered" evidence="3">
    <location>
        <begin position="1"/>
        <end position="232"/>
    </location>
</feature>
<dbReference type="AlphaFoldDB" id="C1EBQ8"/>
<dbReference type="CDD" id="cd00105">
    <property type="entry name" value="KH-I"/>
    <property type="match status" value="3"/>
</dbReference>
<keyword evidence="2" id="KW-0694">RNA-binding</keyword>
<feature type="compositionally biased region" description="Basic and acidic residues" evidence="3">
    <location>
        <begin position="202"/>
        <end position="211"/>
    </location>
</feature>
<dbReference type="OrthoDB" id="442947at2759"/>
<evidence type="ECO:0000256" key="3">
    <source>
        <dbReference type="SAM" id="MobiDB-lite"/>
    </source>
</evidence>
<evidence type="ECO:0000256" key="2">
    <source>
        <dbReference type="PROSITE-ProRule" id="PRU00117"/>
    </source>
</evidence>
<feature type="compositionally biased region" description="Gly residues" evidence="3">
    <location>
        <begin position="169"/>
        <end position="178"/>
    </location>
</feature>
<evidence type="ECO:0000313" key="5">
    <source>
        <dbReference type="EMBL" id="ACO65764.1"/>
    </source>
</evidence>
<dbReference type="InterPro" id="IPR004088">
    <property type="entry name" value="KH_dom_type_1"/>
</dbReference>
<evidence type="ECO:0000256" key="1">
    <source>
        <dbReference type="ARBA" id="ARBA00022737"/>
    </source>
</evidence>
<feature type="region of interest" description="Disordered" evidence="3">
    <location>
        <begin position="305"/>
        <end position="362"/>
    </location>
</feature>
<feature type="domain" description="K Homology" evidence="4">
    <location>
        <begin position="375"/>
        <end position="440"/>
    </location>
</feature>
<feature type="domain" description="K Homology" evidence="4">
    <location>
        <begin position="455"/>
        <end position="520"/>
    </location>
</feature>
<dbReference type="CDD" id="cd22454">
    <property type="entry name" value="KH-I_Mextli_like"/>
    <property type="match status" value="1"/>
</dbReference>
<protein>
    <recommendedName>
        <fullName evidence="4">K Homology domain-containing protein</fullName>
    </recommendedName>
</protein>
<dbReference type="PANTHER" id="PTHR10288">
    <property type="entry name" value="KH DOMAIN CONTAINING RNA BINDING PROTEIN"/>
    <property type="match status" value="1"/>
</dbReference>
<dbReference type="EMBL" id="CP001329">
    <property type="protein sequence ID" value="ACO65764.1"/>
    <property type="molecule type" value="Genomic_DNA"/>
</dbReference>
<dbReference type="PROSITE" id="PS50084">
    <property type="entry name" value="KH_TYPE_1"/>
    <property type="match status" value="4"/>
</dbReference>
<evidence type="ECO:0000313" key="6">
    <source>
        <dbReference type="Proteomes" id="UP000002009"/>
    </source>
</evidence>
<feature type="compositionally biased region" description="Basic and acidic residues" evidence="3">
    <location>
        <begin position="81"/>
        <end position="104"/>
    </location>
</feature>
<keyword evidence="1" id="KW-0677">Repeat</keyword>
<feature type="domain" description="K Homology" evidence="4">
    <location>
        <begin position="530"/>
        <end position="596"/>
    </location>
</feature>
<dbReference type="GeneID" id="8246370"/>
<keyword evidence="6" id="KW-1185">Reference proteome</keyword>
<feature type="compositionally biased region" description="Basic and acidic residues" evidence="3">
    <location>
        <begin position="306"/>
        <end position="317"/>
    </location>
</feature>
<feature type="compositionally biased region" description="Basic and acidic residues" evidence="3">
    <location>
        <begin position="23"/>
        <end position="49"/>
    </location>
</feature>
<feature type="domain" description="K Homology" evidence="4">
    <location>
        <begin position="222"/>
        <end position="295"/>
    </location>
</feature>
<feature type="compositionally biased region" description="Basic and acidic residues" evidence="3">
    <location>
        <begin position="137"/>
        <end position="162"/>
    </location>
</feature>
<organism evidence="5 6">
    <name type="scientific">Micromonas commoda (strain RCC299 / NOUM17 / CCMP2709)</name>
    <name type="common">Picoplanktonic green alga</name>
    <dbReference type="NCBI Taxonomy" id="296587"/>
    <lineage>
        <taxon>Eukaryota</taxon>
        <taxon>Viridiplantae</taxon>
        <taxon>Chlorophyta</taxon>
        <taxon>Mamiellophyceae</taxon>
        <taxon>Mamiellales</taxon>
        <taxon>Mamiellaceae</taxon>
        <taxon>Micromonas</taxon>
    </lineage>
</organism>
<feature type="compositionally biased region" description="Pro residues" evidence="3">
    <location>
        <begin position="64"/>
        <end position="77"/>
    </location>
</feature>
<dbReference type="Gene3D" id="3.30.1370.10">
    <property type="entry name" value="K Homology domain, type 1"/>
    <property type="match status" value="4"/>
</dbReference>
<name>C1EBQ8_MICCC</name>
<evidence type="ECO:0000259" key="4">
    <source>
        <dbReference type="SMART" id="SM00322"/>
    </source>
</evidence>
<feature type="compositionally biased region" description="Basic and acidic residues" evidence="3">
    <location>
        <begin position="114"/>
        <end position="123"/>
    </location>
</feature>
<dbReference type="InterPro" id="IPR036612">
    <property type="entry name" value="KH_dom_type_1_sf"/>
</dbReference>
<feature type="region of interest" description="Disordered" evidence="3">
    <location>
        <begin position="598"/>
        <end position="623"/>
    </location>
</feature>
<dbReference type="eggNOG" id="KOG1676">
    <property type="taxonomic scope" value="Eukaryota"/>
</dbReference>
<feature type="compositionally biased region" description="Basic and acidic residues" evidence="3">
    <location>
        <begin position="1"/>
        <end position="13"/>
    </location>
</feature>
<accession>C1EBQ8</accession>
<dbReference type="Pfam" id="PF00013">
    <property type="entry name" value="KH_1"/>
    <property type="match status" value="4"/>
</dbReference>
<dbReference type="InterPro" id="IPR004087">
    <property type="entry name" value="KH_dom"/>
</dbReference>
<dbReference type="SMART" id="SM00322">
    <property type="entry name" value="KH"/>
    <property type="match status" value="4"/>
</dbReference>
<dbReference type="SUPFAM" id="SSF54791">
    <property type="entry name" value="Eukaryotic type KH-domain (KH-domain type I)"/>
    <property type="match status" value="4"/>
</dbReference>
<dbReference type="GO" id="GO:0003723">
    <property type="term" value="F:RNA binding"/>
    <property type="evidence" value="ECO:0007669"/>
    <property type="project" value="UniProtKB-UniRule"/>
</dbReference>
<dbReference type="Proteomes" id="UP000002009">
    <property type="component" value="Chromosome 9"/>
</dbReference>
<proteinExistence type="predicted"/>
<sequence length="623" mass="68054">MSGYDRRSSRDSGRVSGFSDGYGARESDRGAGRDEPRASRYDDRGRNDDGYGYGRGGDDHGRSPYPPPPDARGPPAPSSGGRRDRPDSGFGDRDRADYGFDRRGGQASDGYGAEPKRARRDSPSRGGYDRSPGGYDRGYDRERGYNEPDRRAPPRSPPRDSRGAPPQSRGGGDGYGGGFDDRAPPSSYDRGRGRDAGYPPPPRRDASRDRAPNSGGGTAGDDRDEHQMEVPAEVAKIVIGAGGNSIKDLQDRTGAHVMIYKPQPGARESGYRPVMIRGSRRAVDLATDELRRVVRDYEDGVVGGKAGRDRGHDRGGFGDRYGGGYERDAAQRGGGGGGRYDRYDDRGPKKPYDARGGYDDRRGSFPPFGANDGADHVQERIECPVENRGIVIGKNGKQVHRIERDTGAKVSSQGDEPFLIIRGTPTSVRNARSQIASILDAADMPPLPPPPPEGAQHALEVHVEREHIGKVMGYGGMTIKRAQADTQCVMKWDKENQRIQLWGSPDIVEAGRRRIEDLVEQAKVEIAKENADATTVEVPTRGHTGFIIGGGGQNVKRMERETGARLRMDDRAQIMVITGRSAAVEKAARMVEDAVERAEAIERGEPPERREGGDDRYRDDFRR</sequence>